<evidence type="ECO:0000313" key="2">
    <source>
        <dbReference type="EMBL" id="AUX37032.1"/>
    </source>
</evidence>
<evidence type="ECO:0000313" key="3">
    <source>
        <dbReference type="Proteomes" id="UP000295497"/>
    </source>
</evidence>
<gene>
    <name evidence="2" type="ORF">SOCE836_092510</name>
</gene>
<feature type="chain" id="PRO_5020590212" description="Secreted protein" evidence="1">
    <location>
        <begin position="25"/>
        <end position="142"/>
    </location>
</feature>
<feature type="signal peptide" evidence="1">
    <location>
        <begin position="1"/>
        <end position="24"/>
    </location>
</feature>
<dbReference type="PROSITE" id="PS51257">
    <property type="entry name" value="PROKAR_LIPOPROTEIN"/>
    <property type="match status" value="1"/>
</dbReference>
<dbReference type="AlphaFoldDB" id="A0A4V0NHK9"/>
<sequence length="142" mass="15134">MQKCLWVSLATTIVLVGAAGCDDAADTVNDVLPGEESREARITQIAEAACDRYADTEAGCPGYGTGDDQTYETEEDCQRDFEDRAAELWPASECGSGQINDSRYDVCEERAKAVACSQGVFDAIAALDECSAESVCTDPADK</sequence>
<dbReference type="RefSeq" id="WP_129579747.1">
    <property type="nucleotide sequence ID" value="NZ_CP012672.1"/>
</dbReference>
<dbReference type="Proteomes" id="UP000295497">
    <property type="component" value="Chromosome"/>
</dbReference>
<dbReference type="EMBL" id="CP012672">
    <property type="protein sequence ID" value="AUX37032.1"/>
    <property type="molecule type" value="Genomic_DNA"/>
</dbReference>
<evidence type="ECO:0000256" key="1">
    <source>
        <dbReference type="SAM" id="SignalP"/>
    </source>
</evidence>
<proteinExistence type="predicted"/>
<dbReference type="Pfam" id="PF19682">
    <property type="entry name" value="DUF6184"/>
    <property type="match status" value="1"/>
</dbReference>
<dbReference type="InterPro" id="IPR045757">
    <property type="entry name" value="DUF6184"/>
</dbReference>
<protein>
    <recommendedName>
        <fullName evidence="4">Secreted protein</fullName>
    </recommendedName>
</protein>
<reference evidence="2 3" key="1">
    <citation type="submission" date="2015-09" db="EMBL/GenBank/DDBJ databases">
        <title>Sorangium comparison.</title>
        <authorList>
            <person name="Zaburannyi N."/>
            <person name="Bunk B."/>
            <person name="Overmann J."/>
            <person name="Mueller R."/>
        </authorList>
    </citation>
    <scope>NUCLEOTIDE SEQUENCE [LARGE SCALE GENOMIC DNA]</scope>
    <source>
        <strain evidence="2 3">So ce836</strain>
    </source>
</reference>
<accession>A0A4V0NHK9</accession>
<organism evidence="2 3">
    <name type="scientific">Sorangium cellulosum</name>
    <name type="common">Polyangium cellulosum</name>
    <dbReference type="NCBI Taxonomy" id="56"/>
    <lineage>
        <taxon>Bacteria</taxon>
        <taxon>Pseudomonadati</taxon>
        <taxon>Myxococcota</taxon>
        <taxon>Polyangia</taxon>
        <taxon>Polyangiales</taxon>
        <taxon>Polyangiaceae</taxon>
        <taxon>Sorangium</taxon>
    </lineage>
</organism>
<keyword evidence="1" id="KW-0732">Signal</keyword>
<name>A0A4V0NHK9_SORCE</name>
<evidence type="ECO:0008006" key="4">
    <source>
        <dbReference type="Google" id="ProtNLM"/>
    </source>
</evidence>